<dbReference type="SUPFAM" id="SSF56219">
    <property type="entry name" value="DNase I-like"/>
    <property type="match status" value="1"/>
</dbReference>
<accession>A0AAD6AYL9</accession>
<dbReference type="Proteomes" id="UP001219934">
    <property type="component" value="Unassembled WGS sequence"/>
</dbReference>
<reference evidence="2" key="1">
    <citation type="submission" date="2022-11" db="EMBL/GenBank/DDBJ databases">
        <title>Chromosome-level genome of Pogonophryne albipinna.</title>
        <authorList>
            <person name="Jo E."/>
        </authorList>
    </citation>
    <scope>NUCLEOTIDE SEQUENCE</scope>
    <source>
        <strain evidence="2">SGF0006</strain>
        <tissue evidence="2">Muscle</tissue>
    </source>
</reference>
<sequence>MAWGLSGDVLSHRLIYSRELLLDISSLAASNPIPPIPHFLRSSSTNALPGGMLPKNHRRKRGRRGGVQHRLRTNGLDNRRRLPPLPTILLSNVQSLRNKLDELEACAKFKRDYRDACLLAFIETWLKASDSNEDLHISGFGYPVRMDRSPVITNKSCGGGVCFYINKREFPQLFFTIVYIHPRANASAATQLIEEVTNRLDSLSPDDPKFILGDFNHCQVHKTLKTYEQYVTCPTTLNKSTIDLCYGTVPGAFKSLTLPPFGASYHTSVLLVPIYKPICRKQ</sequence>
<keyword evidence="3" id="KW-1185">Reference proteome</keyword>
<feature type="region of interest" description="Disordered" evidence="1">
    <location>
        <begin position="47"/>
        <end position="68"/>
    </location>
</feature>
<feature type="compositionally biased region" description="Basic residues" evidence="1">
    <location>
        <begin position="55"/>
        <end position="68"/>
    </location>
</feature>
<dbReference type="InterPro" id="IPR036691">
    <property type="entry name" value="Endo/exonu/phosph_ase_sf"/>
</dbReference>
<feature type="non-terminal residue" evidence="2">
    <location>
        <position position="1"/>
    </location>
</feature>
<proteinExistence type="predicted"/>
<dbReference type="EMBL" id="JAPTMU010000012">
    <property type="protein sequence ID" value="KAJ4933884.1"/>
    <property type="molecule type" value="Genomic_DNA"/>
</dbReference>
<dbReference type="AlphaFoldDB" id="A0AAD6AYL9"/>
<dbReference type="Gene3D" id="3.60.10.10">
    <property type="entry name" value="Endonuclease/exonuclease/phosphatase"/>
    <property type="match status" value="1"/>
</dbReference>
<protein>
    <recommendedName>
        <fullName evidence="4">Endonuclease/exonuclease/phosphatase domain-containing protein</fullName>
    </recommendedName>
</protein>
<evidence type="ECO:0000256" key="1">
    <source>
        <dbReference type="SAM" id="MobiDB-lite"/>
    </source>
</evidence>
<evidence type="ECO:0008006" key="4">
    <source>
        <dbReference type="Google" id="ProtNLM"/>
    </source>
</evidence>
<dbReference type="PANTHER" id="PTHR47510:SF3">
    <property type="entry name" value="ENDO_EXONUCLEASE_PHOSPHATASE DOMAIN-CONTAINING PROTEIN"/>
    <property type="match status" value="1"/>
</dbReference>
<evidence type="ECO:0000313" key="2">
    <source>
        <dbReference type="EMBL" id="KAJ4933884.1"/>
    </source>
</evidence>
<gene>
    <name evidence="2" type="ORF">JOQ06_006693</name>
</gene>
<dbReference type="PANTHER" id="PTHR47510">
    <property type="entry name" value="REVERSE TRANSCRIPTASE DOMAIN-CONTAINING PROTEIN"/>
    <property type="match status" value="1"/>
</dbReference>
<comment type="caution">
    <text evidence="2">The sequence shown here is derived from an EMBL/GenBank/DDBJ whole genome shotgun (WGS) entry which is preliminary data.</text>
</comment>
<organism evidence="2 3">
    <name type="scientific">Pogonophryne albipinna</name>
    <dbReference type="NCBI Taxonomy" id="1090488"/>
    <lineage>
        <taxon>Eukaryota</taxon>
        <taxon>Metazoa</taxon>
        <taxon>Chordata</taxon>
        <taxon>Craniata</taxon>
        <taxon>Vertebrata</taxon>
        <taxon>Euteleostomi</taxon>
        <taxon>Actinopterygii</taxon>
        <taxon>Neopterygii</taxon>
        <taxon>Teleostei</taxon>
        <taxon>Neoteleostei</taxon>
        <taxon>Acanthomorphata</taxon>
        <taxon>Eupercaria</taxon>
        <taxon>Perciformes</taxon>
        <taxon>Notothenioidei</taxon>
        <taxon>Pogonophryne</taxon>
    </lineage>
</organism>
<name>A0AAD6AYL9_9TELE</name>
<evidence type="ECO:0000313" key="3">
    <source>
        <dbReference type="Proteomes" id="UP001219934"/>
    </source>
</evidence>